<evidence type="ECO:0000256" key="4">
    <source>
        <dbReference type="ARBA" id="ARBA00022679"/>
    </source>
</evidence>
<gene>
    <name evidence="10" type="ORF">jhhlp_000162</name>
</gene>
<dbReference type="SUPFAM" id="SSF55781">
    <property type="entry name" value="GAF domain-like"/>
    <property type="match status" value="1"/>
</dbReference>
<dbReference type="SUPFAM" id="SSF47384">
    <property type="entry name" value="Homodimeric domain of signal transducing histidine kinase"/>
    <property type="match status" value="1"/>
</dbReference>
<keyword evidence="4" id="KW-0808">Transferase</keyword>
<keyword evidence="3 6" id="KW-0597">Phosphoprotein</keyword>
<evidence type="ECO:0000313" key="10">
    <source>
        <dbReference type="EMBL" id="PKS13391.1"/>
    </source>
</evidence>
<reference evidence="10 11" key="1">
    <citation type="journal article" date="2017" name="G3 (Bethesda)">
        <title>First Draft Genome Sequence of the Pathogenic Fungus Lomentospora prolificans (Formerly Scedosporium prolificans).</title>
        <authorList>
            <person name="Luo R."/>
            <person name="Zimin A."/>
            <person name="Workman R."/>
            <person name="Fan Y."/>
            <person name="Pertea G."/>
            <person name="Grossman N."/>
            <person name="Wear M.P."/>
            <person name="Jia B."/>
            <person name="Miller H."/>
            <person name="Casadevall A."/>
            <person name="Timp W."/>
            <person name="Zhang S.X."/>
            <person name="Salzberg S.L."/>
        </authorList>
    </citation>
    <scope>NUCLEOTIDE SEQUENCE [LARGE SCALE GENOMIC DNA]</scope>
    <source>
        <strain evidence="10 11">JHH-5317</strain>
    </source>
</reference>
<feature type="compositionally biased region" description="Polar residues" evidence="7">
    <location>
        <begin position="975"/>
        <end position="1021"/>
    </location>
</feature>
<sequence>MELSANIPYLCDGRRVRQFRRYYQAKHTRHHQSLAGVPPNAVDESPTLPAEADYTFSAIAKCVVHSIDVDKVMISLVDDTTQYFLGGATKYTSSVVRGDESAGLWFGCSTIDIRGGICEVACSVTPDYKDYPFYVVPDIKKIPQWRDVVGDYRFYAGIPIKTKSGDNIGTLFGFSTRSRPNLEPEEKLVMERMANTVMNHLELELSVLERSRVLRMNRSLADFASNKTPAQSPETTSIFSDDKPYLRSPASIELEELPDALPIDPNPTTAASATALHAKSPTTPSPSASRLIRSPTLLHYAASSKVTEPERTTTTPHFSTYKRAAELLRSGLDCSGVIFVSIESELISHRDRSHVNILGSAVSDGGEIPCDFKADALWDGIKSNPDGHLFNFDSVGQPWAIAEKHEEMPPSFSRCNEFNSIDGILISQSPDDPSVKRVARCLQAAIPSARQLLIAPLKSAGDDIVSAAIAWRDDWDAVFSTAVELPFMNCFCSSVFATMMHEDALAANKQKTDFLANISHELRSPLHGVLASVDLLQDTRRSRSQQVLIEDIQNCGRVLLNTIDQLLDLSDLSRGDPTNTKGIREAGMTETSASPKRYSRRLVQPVDADLASLCEDAVHSVLLSQAFHGILNTKGVHNHLTTLSKSSSRKPIVSLDIAYRDWHFMVQPGAVQRVIMNLLGNAVKYTKTGFIRLQLDARDTPPDIPAITDDPIDAVAVLTISDSGCGISPVFMQTHLWTSFAQENHNVSGSGLGLSITRRIITMLGGTIDVQSTVDSGTVVTVEIPLRKPPIQRLTVTEMYFANEDTDSPRAADGFRSRFKKIKQHTQGRTVGVLLRGSLTDGDLQSHAQGLEYANQSVIRCLESWFGLDVLIEPPPGTSLDFAVVDEERVNTAELGRSLPCIILTDGISSRESRRSPGDLSHSAWVKRPVAPGKLERAFSEIVDGPDGGYADEIPRLPSSSGGGYDGIARAGIISRTSSNTDTIGSKRSTSEPPRSDTTLSSENGPRAKTSTPSQPGTAITPSPPALPSPRVLIVDDNAINLKVLSKLLERVGVHPKQIVSASNGLEGVAKFATSIGHKIVADNAELAAIGAEETGSGTLSLDTPVPFDIVLMDLKCPSWTALTPHGRYARLKWTSLLGCRV</sequence>
<comment type="caution">
    <text evidence="10">The sequence shown here is derived from an EMBL/GenBank/DDBJ whole genome shotgun (WGS) entry which is preliminary data.</text>
</comment>
<dbReference type="CDD" id="cd00082">
    <property type="entry name" value="HisKA"/>
    <property type="match status" value="1"/>
</dbReference>
<evidence type="ECO:0000256" key="5">
    <source>
        <dbReference type="ARBA" id="ARBA00022777"/>
    </source>
</evidence>
<dbReference type="PANTHER" id="PTHR43047:SF72">
    <property type="entry name" value="OSMOSENSING HISTIDINE PROTEIN KINASE SLN1"/>
    <property type="match status" value="1"/>
</dbReference>
<dbReference type="InterPro" id="IPR011006">
    <property type="entry name" value="CheY-like_superfamily"/>
</dbReference>
<dbReference type="PROSITE" id="PS50110">
    <property type="entry name" value="RESPONSE_REGULATORY"/>
    <property type="match status" value="1"/>
</dbReference>
<evidence type="ECO:0000256" key="1">
    <source>
        <dbReference type="ARBA" id="ARBA00000085"/>
    </source>
</evidence>
<evidence type="ECO:0000313" key="11">
    <source>
        <dbReference type="Proteomes" id="UP000233524"/>
    </source>
</evidence>
<dbReference type="AlphaFoldDB" id="A0A2N3NLW6"/>
<accession>A0A2N3NLW6</accession>
<protein>
    <recommendedName>
        <fullName evidence="2">histidine kinase</fullName>
        <ecNumber evidence="2">2.7.13.3</ecNumber>
    </recommendedName>
</protein>
<dbReference type="InterPro" id="IPR036890">
    <property type="entry name" value="HATPase_C_sf"/>
</dbReference>
<dbReference type="GO" id="GO:0000155">
    <property type="term" value="F:phosphorelay sensor kinase activity"/>
    <property type="evidence" value="ECO:0007669"/>
    <property type="project" value="InterPro"/>
</dbReference>
<dbReference type="GO" id="GO:0009927">
    <property type="term" value="F:histidine phosphotransfer kinase activity"/>
    <property type="evidence" value="ECO:0007669"/>
    <property type="project" value="TreeGrafter"/>
</dbReference>
<proteinExistence type="predicted"/>
<dbReference type="EC" id="2.7.13.3" evidence="2"/>
<evidence type="ECO:0000256" key="2">
    <source>
        <dbReference type="ARBA" id="ARBA00012438"/>
    </source>
</evidence>
<evidence type="ECO:0000256" key="7">
    <source>
        <dbReference type="SAM" id="MobiDB-lite"/>
    </source>
</evidence>
<dbReference type="InterPro" id="IPR003661">
    <property type="entry name" value="HisK_dim/P_dom"/>
</dbReference>
<feature type="domain" description="Histidine kinase" evidence="8">
    <location>
        <begin position="517"/>
        <end position="788"/>
    </location>
</feature>
<dbReference type="SMART" id="SM00388">
    <property type="entry name" value="HisKA"/>
    <property type="match status" value="1"/>
</dbReference>
<dbReference type="InterPro" id="IPR003594">
    <property type="entry name" value="HATPase_dom"/>
</dbReference>
<feature type="modified residue" description="4-aspartylphosphate" evidence="6">
    <location>
        <position position="1114"/>
    </location>
</feature>
<dbReference type="GO" id="GO:0005886">
    <property type="term" value="C:plasma membrane"/>
    <property type="evidence" value="ECO:0007669"/>
    <property type="project" value="TreeGrafter"/>
</dbReference>
<dbReference type="InterPro" id="IPR005467">
    <property type="entry name" value="His_kinase_dom"/>
</dbReference>
<feature type="domain" description="Response regulatory" evidence="9">
    <location>
        <begin position="1031"/>
        <end position="1142"/>
    </location>
</feature>
<evidence type="ECO:0000256" key="3">
    <source>
        <dbReference type="ARBA" id="ARBA00022553"/>
    </source>
</evidence>
<feature type="region of interest" description="Disordered" evidence="7">
    <location>
        <begin position="942"/>
        <end position="1028"/>
    </location>
</feature>
<dbReference type="SUPFAM" id="SSF55874">
    <property type="entry name" value="ATPase domain of HSP90 chaperone/DNA topoisomerase II/histidine kinase"/>
    <property type="match status" value="1"/>
</dbReference>
<keyword evidence="11" id="KW-1185">Reference proteome</keyword>
<dbReference type="Gene3D" id="3.40.50.2300">
    <property type="match status" value="1"/>
</dbReference>
<organism evidence="10 11">
    <name type="scientific">Lomentospora prolificans</name>
    <dbReference type="NCBI Taxonomy" id="41688"/>
    <lineage>
        <taxon>Eukaryota</taxon>
        <taxon>Fungi</taxon>
        <taxon>Dikarya</taxon>
        <taxon>Ascomycota</taxon>
        <taxon>Pezizomycotina</taxon>
        <taxon>Sordariomycetes</taxon>
        <taxon>Hypocreomycetidae</taxon>
        <taxon>Microascales</taxon>
        <taxon>Microascaceae</taxon>
        <taxon>Lomentospora</taxon>
    </lineage>
</organism>
<feature type="region of interest" description="Disordered" evidence="7">
    <location>
        <begin position="259"/>
        <end position="290"/>
    </location>
</feature>
<dbReference type="PROSITE" id="PS50109">
    <property type="entry name" value="HIS_KIN"/>
    <property type="match status" value="1"/>
</dbReference>
<evidence type="ECO:0000259" key="8">
    <source>
        <dbReference type="PROSITE" id="PS50109"/>
    </source>
</evidence>
<dbReference type="Pfam" id="PF00512">
    <property type="entry name" value="HisKA"/>
    <property type="match status" value="1"/>
</dbReference>
<name>A0A2N3NLW6_9PEZI</name>
<dbReference type="InterPro" id="IPR001789">
    <property type="entry name" value="Sig_transdc_resp-reg_receiver"/>
</dbReference>
<dbReference type="PRINTS" id="PR00344">
    <property type="entry name" value="BCTRLSENSOR"/>
</dbReference>
<evidence type="ECO:0000259" key="9">
    <source>
        <dbReference type="PROSITE" id="PS50110"/>
    </source>
</evidence>
<comment type="catalytic activity">
    <reaction evidence="1">
        <text>ATP + protein L-histidine = ADP + protein N-phospho-L-histidine.</text>
        <dbReference type="EC" id="2.7.13.3"/>
    </reaction>
</comment>
<dbReference type="OrthoDB" id="303614at2759"/>
<dbReference type="EMBL" id="NLAX01000001">
    <property type="protein sequence ID" value="PKS13391.1"/>
    <property type="molecule type" value="Genomic_DNA"/>
</dbReference>
<dbReference type="Pfam" id="PF02518">
    <property type="entry name" value="HATPase_c"/>
    <property type="match status" value="1"/>
</dbReference>
<dbReference type="Gene3D" id="3.30.565.10">
    <property type="entry name" value="Histidine kinase-like ATPase, C-terminal domain"/>
    <property type="match status" value="1"/>
</dbReference>
<dbReference type="InParanoid" id="A0A2N3NLW6"/>
<dbReference type="Gene3D" id="1.10.287.130">
    <property type="match status" value="1"/>
</dbReference>
<keyword evidence="5" id="KW-0418">Kinase</keyword>
<dbReference type="SUPFAM" id="SSF52172">
    <property type="entry name" value="CheY-like"/>
    <property type="match status" value="1"/>
</dbReference>
<evidence type="ECO:0000256" key="6">
    <source>
        <dbReference type="PROSITE-ProRule" id="PRU00169"/>
    </source>
</evidence>
<dbReference type="Proteomes" id="UP000233524">
    <property type="component" value="Unassembled WGS sequence"/>
</dbReference>
<dbReference type="InterPro" id="IPR004358">
    <property type="entry name" value="Sig_transdc_His_kin-like_C"/>
</dbReference>
<dbReference type="SMART" id="SM00387">
    <property type="entry name" value="HATPase_c"/>
    <property type="match status" value="1"/>
</dbReference>
<dbReference type="STRING" id="41688.A0A2N3NLW6"/>
<dbReference type="VEuPathDB" id="FungiDB:jhhlp_000162"/>
<dbReference type="InterPro" id="IPR036097">
    <property type="entry name" value="HisK_dim/P_sf"/>
</dbReference>
<dbReference type="PANTHER" id="PTHR43047">
    <property type="entry name" value="TWO-COMPONENT HISTIDINE PROTEIN KINASE"/>
    <property type="match status" value="1"/>
</dbReference>